<gene>
    <name evidence="3" type="ORF">BC781_11023</name>
</gene>
<dbReference type="OrthoDB" id="9800955at2"/>
<dbReference type="PROSITE" id="PS51257">
    <property type="entry name" value="PROKAR_LIPOPROTEIN"/>
    <property type="match status" value="1"/>
</dbReference>
<name>A0A315YXX8_SEDFL</name>
<evidence type="ECO:0000313" key="3">
    <source>
        <dbReference type="EMBL" id="PWJ34982.1"/>
    </source>
</evidence>
<dbReference type="Proteomes" id="UP000245535">
    <property type="component" value="Unassembled WGS sequence"/>
</dbReference>
<reference evidence="3 4" key="1">
    <citation type="submission" date="2018-03" db="EMBL/GenBank/DDBJ databases">
        <title>Genomic Encyclopedia of Archaeal and Bacterial Type Strains, Phase II (KMG-II): from individual species to whole genera.</title>
        <authorList>
            <person name="Goeker M."/>
        </authorList>
    </citation>
    <scope>NUCLEOTIDE SEQUENCE [LARGE SCALE GENOMIC DNA]</scope>
    <source>
        <strain evidence="3 4">DSM 28229</strain>
    </source>
</reference>
<dbReference type="AlphaFoldDB" id="A0A315YXX8"/>
<evidence type="ECO:0000313" key="4">
    <source>
        <dbReference type="Proteomes" id="UP000245535"/>
    </source>
</evidence>
<organism evidence="3 4">
    <name type="scientific">Sediminitomix flava</name>
    <dbReference type="NCBI Taxonomy" id="379075"/>
    <lineage>
        <taxon>Bacteria</taxon>
        <taxon>Pseudomonadati</taxon>
        <taxon>Bacteroidota</taxon>
        <taxon>Cytophagia</taxon>
        <taxon>Cytophagales</taxon>
        <taxon>Flammeovirgaceae</taxon>
        <taxon>Sediminitomix</taxon>
    </lineage>
</organism>
<dbReference type="GO" id="GO:0016798">
    <property type="term" value="F:hydrolase activity, acting on glycosyl bonds"/>
    <property type="evidence" value="ECO:0007669"/>
    <property type="project" value="InterPro"/>
</dbReference>
<dbReference type="RefSeq" id="WP_158281571.1">
    <property type="nucleotide sequence ID" value="NZ_QGDO01000010.1"/>
</dbReference>
<evidence type="ECO:0000259" key="2">
    <source>
        <dbReference type="Pfam" id="PF02018"/>
    </source>
</evidence>
<dbReference type="SUPFAM" id="SSF49785">
    <property type="entry name" value="Galactose-binding domain-like"/>
    <property type="match status" value="1"/>
</dbReference>
<keyword evidence="1" id="KW-0378">Hydrolase</keyword>
<accession>A0A315YXX8</accession>
<comment type="caution">
    <text evidence="3">The sequence shown here is derived from an EMBL/GenBank/DDBJ whole genome shotgun (WGS) entry which is preliminary data.</text>
</comment>
<dbReference type="InterPro" id="IPR003305">
    <property type="entry name" value="CenC_carb-bd"/>
</dbReference>
<proteinExistence type="predicted"/>
<dbReference type="EMBL" id="QGDO01000010">
    <property type="protein sequence ID" value="PWJ34982.1"/>
    <property type="molecule type" value="Genomic_DNA"/>
</dbReference>
<sequence>MKNKFITLALSLLAFFTYSCEEEYVEPNTFSDIAFYNSNFRAETFVVKGEDTIPAMFIGVNDFISFSDLSHNAVDHKWTIPLSAEFLEGRITRDDEDYTQFIVDKGGNTSTENTINVFFTEGSATDLFEVNLRNTFKDSVSFKGVDTLESVYEDGLWVIDTTFSVFVFDTIEVEMEVRQFDEVTGLFELIDQENTDTIYVEAGDVLEFADVTTIGLPDTRKWEIAGDVYTDEVIQPTFKKLGMASVFLTASRTGLNIPPDQDRYKFPIPIKVIPSTKPFVQQGDLVETIDHVIRIPFNGEFTNLPADAKDYFSVKINGVAGSVKSVALDASDATIIELSLFDAVYSDDEILVSYSGGLESTDTRQSESFTDLPVTMFIPNLFSADIYGFEDGGVYWGPTFDNVGELTYNSTEQVASGNYSMKMVSSSGDWTFAQCLPESGVAVEAGKTYIFSYKVYVEPGSALPFVAPWITKPSGNKQFWESINSFKQGEWVTINKEWTANADEEISVQIRIKNTGTIYVDDFSLIAKDNFRPAE</sequence>
<dbReference type="InterPro" id="IPR008979">
    <property type="entry name" value="Galactose-bd-like_sf"/>
</dbReference>
<dbReference type="Gene3D" id="2.60.120.260">
    <property type="entry name" value="Galactose-binding domain-like"/>
    <property type="match status" value="1"/>
</dbReference>
<feature type="domain" description="CBM-cenC" evidence="2">
    <location>
        <begin position="388"/>
        <end position="508"/>
    </location>
</feature>
<keyword evidence="4" id="KW-1185">Reference proteome</keyword>
<evidence type="ECO:0000256" key="1">
    <source>
        <dbReference type="ARBA" id="ARBA00022801"/>
    </source>
</evidence>
<protein>
    <submittedName>
        <fullName evidence="3">Carbohydrate binding protein</fullName>
    </submittedName>
</protein>
<dbReference type="Pfam" id="PF02018">
    <property type="entry name" value="CBM_4_9"/>
    <property type="match status" value="1"/>
</dbReference>